<dbReference type="GO" id="GO:0004222">
    <property type="term" value="F:metalloendopeptidase activity"/>
    <property type="evidence" value="ECO:0007669"/>
    <property type="project" value="InterPro"/>
</dbReference>
<proteinExistence type="inferred from homology"/>
<dbReference type="GO" id="GO:0003697">
    <property type="term" value="F:single-stranded DNA binding"/>
    <property type="evidence" value="ECO:0007669"/>
    <property type="project" value="InterPro"/>
</dbReference>
<dbReference type="SMART" id="SM00731">
    <property type="entry name" value="SprT"/>
    <property type="match status" value="1"/>
</dbReference>
<comment type="similarity">
    <text evidence="3">Belongs to the Spartan family.</text>
</comment>
<feature type="domain" description="UBZ4-type" evidence="18">
    <location>
        <begin position="504"/>
        <end position="528"/>
    </location>
</feature>
<evidence type="ECO:0000256" key="10">
    <source>
        <dbReference type="ARBA" id="ARBA00022833"/>
    </source>
</evidence>
<dbReference type="InterPro" id="IPR044245">
    <property type="entry name" value="Spartan"/>
</dbReference>
<feature type="non-terminal residue" evidence="19">
    <location>
        <position position="1"/>
    </location>
</feature>
<evidence type="ECO:0000256" key="9">
    <source>
        <dbReference type="ARBA" id="ARBA00022801"/>
    </source>
</evidence>
<evidence type="ECO:0000256" key="16">
    <source>
        <dbReference type="PROSITE-ProRule" id="PRU01256"/>
    </source>
</evidence>
<evidence type="ECO:0000256" key="5">
    <source>
        <dbReference type="ARBA" id="ARBA00022670"/>
    </source>
</evidence>
<dbReference type="InterPro" id="IPR006642">
    <property type="entry name" value="Rad18_UBZ4"/>
</dbReference>
<dbReference type="GO" id="GO:0005694">
    <property type="term" value="C:chromosome"/>
    <property type="evidence" value="ECO:0007669"/>
    <property type="project" value="UniProtKB-SubCell"/>
</dbReference>
<name>A0A4U1FGH0_MONMO</name>
<dbReference type="EMBL" id="RWIC01000139">
    <property type="protein sequence ID" value="TKC48961.1"/>
    <property type="molecule type" value="Genomic_DNA"/>
</dbReference>
<keyword evidence="13" id="KW-0539">Nucleus</keyword>
<evidence type="ECO:0000256" key="3">
    <source>
        <dbReference type="ARBA" id="ARBA00010724"/>
    </source>
</evidence>
<dbReference type="FunFam" id="3.30.160.60:FF:000331">
    <property type="entry name" value="E3 ubiquitin-protein ligase RAD18"/>
    <property type="match status" value="1"/>
</dbReference>
<evidence type="ECO:0000313" key="20">
    <source>
        <dbReference type="Proteomes" id="UP000308365"/>
    </source>
</evidence>
<feature type="non-terminal residue" evidence="19">
    <location>
        <position position="528"/>
    </location>
</feature>
<dbReference type="Pfam" id="PF22934">
    <property type="entry name" value="SPRTN_ZBD"/>
    <property type="match status" value="1"/>
</dbReference>
<dbReference type="GO" id="GO:0008270">
    <property type="term" value="F:zinc ion binding"/>
    <property type="evidence" value="ECO:0007669"/>
    <property type="project" value="UniProtKB-KW"/>
</dbReference>
<protein>
    <recommendedName>
        <fullName evidence="14">DNA-dependent metalloprotease SPRTN</fullName>
    </recommendedName>
    <alternativeName>
        <fullName evidence="15">Protein with SprT-like domain at the N terminus</fullName>
    </alternativeName>
</protein>
<keyword evidence="11" id="KW-0482">Metalloprotease</keyword>
<comment type="subcellular location">
    <subcellularLocation>
        <location evidence="2">Chromosome</location>
    </subcellularLocation>
    <subcellularLocation>
        <location evidence="1">Nucleus</location>
    </subcellularLocation>
</comment>
<feature type="compositionally biased region" description="Basic and acidic residues" evidence="17">
    <location>
        <begin position="284"/>
        <end position="293"/>
    </location>
</feature>
<gene>
    <name evidence="19" type="ORF">EI555_013642</name>
</gene>
<feature type="compositionally biased region" description="Polar residues" evidence="17">
    <location>
        <begin position="352"/>
        <end position="365"/>
    </location>
</feature>
<dbReference type="SMART" id="SM00734">
    <property type="entry name" value="ZnF_Rad18"/>
    <property type="match status" value="1"/>
</dbReference>
<keyword evidence="10" id="KW-0862">Zinc</keyword>
<evidence type="ECO:0000256" key="2">
    <source>
        <dbReference type="ARBA" id="ARBA00004286"/>
    </source>
</evidence>
<dbReference type="InterPro" id="IPR006640">
    <property type="entry name" value="SprT-like_domain"/>
</dbReference>
<dbReference type="PANTHER" id="PTHR21220:SF0">
    <property type="entry name" value="DNA-DEPENDENT METALLOPROTEASE SPRTN"/>
    <property type="match status" value="1"/>
</dbReference>
<dbReference type="PROSITE" id="PS51908">
    <property type="entry name" value="ZF_UBZ4"/>
    <property type="match status" value="1"/>
</dbReference>
<dbReference type="GO" id="GO:0006508">
    <property type="term" value="P:proteolysis"/>
    <property type="evidence" value="ECO:0007669"/>
    <property type="project" value="UniProtKB-KW"/>
</dbReference>
<dbReference type="GO" id="GO:0031593">
    <property type="term" value="F:polyubiquitin modification-dependent protein binding"/>
    <property type="evidence" value="ECO:0007669"/>
    <property type="project" value="TreeGrafter"/>
</dbReference>
<keyword evidence="7 16" id="KW-0227">DNA damage</keyword>
<evidence type="ECO:0000256" key="12">
    <source>
        <dbReference type="ARBA" id="ARBA00023204"/>
    </source>
</evidence>
<evidence type="ECO:0000313" key="19">
    <source>
        <dbReference type="EMBL" id="TKC48961.1"/>
    </source>
</evidence>
<dbReference type="Gene3D" id="3.30.160.60">
    <property type="entry name" value="Classic Zinc Finger"/>
    <property type="match status" value="1"/>
</dbReference>
<dbReference type="InterPro" id="IPR055220">
    <property type="entry name" value="SPRTN_ZBD"/>
</dbReference>
<evidence type="ECO:0000256" key="13">
    <source>
        <dbReference type="ARBA" id="ARBA00023242"/>
    </source>
</evidence>
<evidence type="ECO:0000256" key="14">
    <source>
        <dbReference type="ARBA" id="ARBA00023885"/>
    </source>
</evidence>
<keyword evidence="8 16" id="KW-0863">Zinc-finger</keyword>
<dbReference type="PANTHER" id="PTHR21220">
    <property type="entry name" value="DNA-DEPENDENT METALLOPROTEASE SPRTN"/>
    <property type="match status" value="1"/>
</dbReference>
<dbReference type="GO" id="GO:0005634">
    <property type="term" value="C:nucleus"/>
    <property type="evidence" value="ECO:0007669"/>
    <property type="project" value="UniProtKB-SubCell"/>
</dbReference>
<feature type="region of interest" description="Disordered" evidence="17">
    <location>
        <begin position="339"/>
        <end position="365"/>
    </location>
</feature>
<keyword evidence="4" id="KW-0158">Chromosome</keyword>
<keyword evidence="9" id="KW-0378">Hydrolase</keyword>
<keyword evidence="12 16" id="KW-0234">DNA repair</keyword>
<dbReference type="GO" id="GO:0006281">
    <property type="term" value="P:DNA repair"/>
    <property type="evidence" value="ECO:0007669"/>
    <property type="project" value="UniProtKB-KW"/>
</dbReference>
<organism evidence="19 20">
    <name type="scientific">Monodon monoceros</name>
    <name type="common">Narwhal</name>
    <name type="synonym">Ceratodon monodon</name>
    <dbReference type="NCBI Taxonomy" id="40151"/>
    <lineage>
        <taxon>Eukaryota</taxon>
        <taxon>Metazoa</taxon>
        <taxon>Chordata</taxon>
        <taxon>Craniata</taxon>
        <taxon>Vertebrata</taxon>
        <taxon>Euteleostomi</taxon>
        <taxon>Mammalia</taxon>
        <taxon>Eutheria</taxon>
        <taxon>Laurasiatheria</taxon>
        <taxon>Artiodactyla</taxon>
        <taxon>Whippomorpha</taxon>
        <taxon>Cetacea</taxon>
        <taxon>Odontoceti</taxon>
        <taxon>Monodontidae</taxon>
        <taxon>Monodon</taxon>
    </lineage>
</organism>
<comment type="caution">
    <text evidence="19">The sequence shown here is derived from an EMBL/GenBank/DDBJ whole genome shotgun (WGS) entry which is preliminary data.</text>
</comment>
<reference evidence="20" key="1">
    <citation type="journal article" date="2019" name="IScience">
        <title>Narwhal Genome Reveals Long-Term Low Genetic Diversity despite Current Large Abundance Size.</title>
        <authorList>
            <person name="Westbury M.V."/>
            <person name="Petersen B."/>
            <person name="Garde E."/>
            <person name="Heide-Jorgensen M.P."/>
            <person name="Lorenzen E.D."/>
        </authorList>
    </citation>
    <scope>NUCLEOTIDE SEQUENCE [LARGE SCALE GENOMIC DNA]</scope>
</reference>
<evidence type="ECO:0000259" key="18">
    <source>
        <dbReference type="PROSITE" id="PS51908"/>
    </source>
</evidence>
<accession>A0A4U1FGH0</accession>
<evidence type="ECO:0000256" key="6">
    <source>
        <dbReference type="ARBA" id="ARBA00022723"/>
    </source>
</evidence>
<dbReference type="AlphaFoldDB" id="A0A4U1FGH0"/>
<evidence type="ECO:0000256" key="11">
    <source>
        <dbReference type="ARBA" id="ARBA00023049"/>
    </source>
</evidence>
<evidence type="ECO:0000256" key="1">
    <source>
        <dbReference type="ARBA" id="ARBA00004123"/>
    </source>
</evidence>
<evidence type="ECO:0000256" key="7">
    <source>
        <dbReference type="ARBA" id="ARBA00022763"/>
    </source>
</evidence>
<feature type="region of interest" description="Disordered" evidence="17">
    <location>
        <begin position="267"/>
        <end position="297"/>
    </location>
</feature>
<keyword evidence="5" id="KW-0645">Protease</keyword>
<evidence type="ECO:0000256" key="17">
    <source>
        <dbReference type="SAM" id="MobiDB-lite"/>
    </source>
</evidence>
<feature type="region of interest" description="Disordered" evidence="17">
    <location>
        <begin position="474"/>
        <end position="502"/>
    </location>
</feature>
<dbReference type="Pfam" id="PF10263">
    <property type="entry name" value="SprT-like"/>
    <property type="match status" value="1"/>
</dbReference>
<dbReference type="Proteomes" id="UP000308365">
    <property type="component" value="Unassembled WGS sequence"/>
</dbReference>
<evidence type="ECO:0000256" key="4">
    <source>
        <dbReference type="ARBA" id="ARBA00022454"/>
    </source>
</evidence>
<sequence>KLYFGVWDKFRSRCRGSLSESREIGGLTRGPEELDPAVRGSGTWSPPAAMDEDLVLALRLQEEWNLQVSERDPAQEPLSLVDASWELVDPTPDLQALFMLFNDRFFWGHLEAVEVKWSMRMTLCAGICSYEGRGGMCSIRLSEPLLKLRPRKDLVETLLHEMIHAYLFVTNNDKDREGHGPEFCKHMHRINRLTGANITVYHTFHDEVDEYRRHWWRCNGPCQHKKPYYGYVKRATNRAPSAHDYWWAEHQKTCGGAYIKIKEPESCSKKGKGKTKLAKQPVSEAEKKGKPNRGETQLLIPFSGKGYVLGGTSNSPSSGKCLTSHAVKTQDVLNQDHSANALRPNSKPEVTFEQNGSSGKTSSVSAALGSSHQSVLSNYFSGVSVSRHKAFSSVSGSPMKSLTVGDITKNSVSSSSQRRVTSSKISLRNPLKAVESTSVTAPQVAGGPEDQFPSKRPRLEDRTVFDNFFIAKEQTQSGGNDPKCGSRPIAATQNASSSSSQSKMVHCPVCQSEVLESQINEHLDWCLA</sequence>
<evidence type="ECO:0000256" key="8">
    <source>
        <dbReference type="ARBA" id="ARBA00022771"/>
    </source>
</evidence>
<keyword evidence="6" id="KW-0479">Metal-binding</keyword>
<evidence type="ECO:0000256" key="15">
    <source>
        <dbReference type="ARBA" id="ARBA00030396"/>
    </source>
</evidence>